<dbReference type="AlphaFoldDB" id="A0AAN7GFW1"/>
<proteinExistence type="predicted"/>
<dbReference type="EMBL" id="JAXIOK010000024">
    <property type="protein sequence ID" value="KAK4741870.1"/>
    <property type="molecule type" value="Genomic_DNA"/>
</dbReference>
<keyword evidence="3" id="KW-1185">Reference proteome</keyword>
<keyword evidence="1" id="KW-0812">Transmembrane</keyword>
<sequence length="99" mass="11419">MDPHKRKGSQGHMARSLSVFVNNKDRRIDSFFRVIPSTPRVKEGDEIISISPPVDPMKSRYVWVYASVQFVLLVVFYYLLTVRFSGTENPQNHSPHAEI</sequence>
<evidence type="ECO:0000256" key="1">
    <source>
        <dbReference type="SAM" id="Phobius"/>
    </source>
</evidence>
<gene>
    <name evidence="2" type="ORF">SAY87_025458</name>
</gene>
<evidence type="ECO:0000313" key="3">
    <source>
        <dbReference type="Proteomes" id="UP001345219"/>
    </source>
</evidence>
<keyword evidence="1" id="KW-0472">Membrane</keyword>
<comment type="caution">
    <text evidence="2">The sequence shown here is derived from an EMBL/GenBank/DDBJ whole genome shotgun (WGS) entry which is preliminary data.</text>
</comment>
<keyword evidence="1" id="KW-1133">Transmembrane helix</keyword>
<name>A0AAN7GFW1_9MYRT</name>
<feature type="transmembrane region" description="Helical" evidence="1">
    <location>
        <begin position="61"/>
        <end position="80"/>
    </location>
</feature>
<evidence type="ECO:0000313" key="2">
    <source>
        <dbReference type="EMBL" id="KAK4741870.1"/>
    </source>
</evidence>
<organism evidence="2 3">
    <name type="scientific">Trapa incisa</name>
    <dbReference type="NCBI Taxonomy" id="236973"/>
    <lineage>
        <taxon>Eukaryota</taxon>
        <taxon>Viridiplantae</taxon>
        <taxon>Streptophyta</taxon>
        <taxon>Embryophyta</taxon>
        <taxon>Tracheophyta</taxon>
        <taxon>Spermatophyta</taxon>
        <taxon>Magnoliopsida</taxon>
        <taxon>eudicotyledons</taxon>
        <taxon>Gunneridae</taxon>
        <taxon>Pentapetalae</taxon>
        <taxon>rosids</taxon>
        <taxon>malvids</taxon>
        <taxon>Myrtales</taxon>
        <taxon>Lythraceae</taxon>
        <taxon>Trapa</taxon>
    </lineage>
</organism>
<dbReference type="Proteomes" id="UP001345219">
    <property type="component" value="Chromosome 19"/>
</dbReference>
<reference evidence="2 3" key="1">
    <citation type="journal article" date="2023" name="Hortic Res">
        <title>Pangenome of water caltrop reveals structural variations and asymmetric subgenome divergence after allopolyploidization.</title>
        <authorList>
            <person name="Zhang X."/>
            <person name="Chen Y."/>
            <person name="Wang L."/>
            <person name="Yuan Y."/>
            <person name="Fang M."/>
            <person name="Shi L."/>
            <person name="Lu R."/>
            <person name="Comes H.P."/>
            <person name="Ma Y."/>
            <person name="Chen Y."/>
            <person name="Huang G."/>
            <person name="Zhou Y."/>
            <person name="Zheng Z."/>
            <person name="Qiu Y."/>
        </authorList>
    </citation>
    <scope>NUCLEOTIDE SEQUENCE [LARGE SCALE GENOMIC DNA]</scope>
    <source>
        <tissue evidence="2">Roots</tissue>
    </source>
</reference>
<protein>
    <submittedName>
        <fullName evidence="2">Uncharacterized protein</fullName>
    </submittedName>
</protein>
<accession>A0AAN7GFW1</accession>